<evidence type="ECO:0000313" key="6">
    <source>
        <dbReference type="EMBL" id="CAF0840447.1"/>
    </source>
</evidence>
<comment type="similarity">
    <text evidence="3">Belongs to the sel-1 family.</text>
</comment>
<dbReference type="AlphaFoldDB" id="A0A813VHS9"/>
<name>A0A813VHS9_9BILA</name>
<dbReference type="PANTHER" id="PTHR11102">
    <property type="entry name" value="SEL-1-LIKE PROTEIN"/>
    <property type="match status" value="1"/>
</dbReference>
<dbReference type="EMBL" id="CAJNOQ010000804">
    <property type="protein sequence ID" value="CAF0840447.1"/>
    <property type="molecule type" value="Genomic_DNA"/>
</dbReference>
<dbReference type="SUPFAM" id="SSF48452">
    <property type="entry name" value="TPR-like"/>
    <property type="match status" value="1"/>
</dbReference>
<dbReference type="InterPro" id="IPR011990">
    <property type="entry name" value="TPR-like_helical_dom_sf"/>
</dbReference>
<comment type="caution">
    <text evidence="6">The sequence shown here is derived from an EMBL/GenBank/DDBJ whole genome shotgun (WGS) entry which is preliminary data.</text>
</comment>
<dbReference type="Proteomes" id="UP000663829">
    <property type="component" value="Unassembled WGS sequence"/>
</dbReference>
<dbReference type="InterPro" id="IPR013105">
    <property type="entry name" value="TPR_2"/>
</dbReference>
<sequence length="546" mass="61706">MTSIPANVRNYFKLELLIARSCVILRQVFKKRYFLFTDSQLWDDLSTYKSSYLANIIGKSKKINLTTVQKTLVLNGDSNEWDLTTLTALLLNPDRPKTLSTAEIQQLDNEDKLLIQLRGIRNTLAHHPSKNITDIEFHQFWFQLTAILVAFGDIDSELEKLKDDLVFQSSTQSINEENVTEVLRLNLLGTQAHKEQKFSDAIILFTKAAVLAGVSDNDRAIIYSNMSASRLDLYEQQADPSNMFGNGDPTDQRYRALRDSKQARMLWPTSWKGHFRVGKAYAALNEHEKAINSFERALALDPSNRKIQEELSNSRQIQARQLRQEHLDPRLKPLTVPEQLNEMKEKIGTDPQQVRLAHSLLDRVNPSGADVVKGHKYEHGDIDVKQDYEQAAKYFAKAASQGNAEGLYNLARLTDRGLGVRKDHRMATKLFEQATEQSPNDPIFQGSPNIGVAESEHALGLRYAEGVDVHKNPSIAAQWYKRAIDHGSANSANNLALMHQSGTGVEKSLEKARELFELSARRGDPNAMKNLAEHLFNTNDLEMAKI</sequence>
<dbReference type="PANTHER" id="PTHR11102:SF160">
    <property type="entry name" value="ERAD-ASSOCIATED E3 UBIQUITIN-PROTEIN LIGASE COMPONENT HRD3"/>
    <property type="match status" value="1"/>
</dbReference>
<evidence type="ECO:0000256" key="2">
    <source>
        <dbReference type="ARBA" id="ARBA00022803"/>
    </source>
</evidence>
<proteinExistence type="inferred from homology"/>
<organism evidence="6 9">
    <name type="scientific">Didymodactylos carnosus</name>
    <dbReference type="NCBI Taxonomy" id="1234261"/>
    <lineage>
        <taxon>Eukaryota</taxon>
        <taxon>Metazoa</taxon>
        <taxon>Spiralia</taxon>
        <taxon>Gnathifera</taxon>
        <taxon>Rotifera</taxon>
        <taxon>Eurotatoria</taxon>
        <taxon>Bdelloidea</taxon>
        <taxon>Philodinida</taxon>
        <taxon>Philodinidae</taxon>
        <taxon>Didymodactylos</taxon>
    </lineage>
</organism>
<evidence type="ECO:0000313" key="5">
    <source>
        <dbReference type="EMBL" id="CAF0807054.1"/>
    </source>
</evidence>
<dbReference type="Proteomes" id="UP000682733">
    <property type="component" value="Unassembled WGS sequence"/>
</dbReference>
<evidence type="ECO:0000313" key="9">
    <source>
        <dbReference type="Proteomes" id="UP000663829"/>
    </source>
</evidence>
<protein>
    <submittedName>
        <fullName evidence="6">Uncharacterized protein</fullName>
    </submittedName>
</protein>
<dbReference type="Proteomes" id="UP000677228">
    <property type="component" value="Unassembled WGS sequence"/>
</dbReference>
<evidence type="ECO:0000256" key="3">
    <source>
        <dbReference type="ARBA" id="ARBA00038101"/>
    </source>
</evidence>
<gene>
    <name evidence="6" type="ORF">GPM918_LOCUS5536</name>
    <name evidence="5" type="ORF">OVA965_LOCUS4953</name>
    <name evidence="8" type="ORF">SRO942_LOCUS5536</name>
    <name evidence="7" type="ORF">TMI583_LOCUS4951</name>
</gene>
<keyword evidence="9" id="KW-1185">Reference proteome</keyword>
<dbReference type="PROSITE" id="PS50293">
    <property type="entry name" value="TPR_REGION"/>
    <property type="match status" value="1"/>
</dbReference>
<dbReference type="InterPro" id="IPR019734">
    <property type="entry name" value="TPR_rpt"/>
</dbReference>
<dbReference type="EMBL" id="CAJOBC010000804">
    <property type="protein sequence ID" value="CAF3627786.1"/>
    <property type="molecule type" value="Genomic_DNA"/>
</dbReference>
<feature type="repeat" description="TPR" evidence="4">
    <location>
        <begin position="271"/>
        <end position="304"/>
    </location>
</feature>
<keyword evidence="2 4" id="KW-0802">TPR repeat</keyword>
<dbReference type="Pfam" id="PF07719">
    <property type="entry name" value="TPR_2"/>
    <property type="match status" value="1"/>
</dbReference>
<dbReference type="SUPFAM" id="SSF81901">
    <property type="entry name" value="HCP-like"/>
    <property type="match status" value="1"/>
</dbReference>
<dbReference type="Pfam" id="PF08238">
    <property type="entry name" value="Sel1"/>
    <property type="match status" value="4"/>
</dbReference>
<dbReference type="SMART" id="SM00671">
    <property type="entry name" value="SEL1"/>
    <property type="match status" value="4"/>
</dbReference>
<dbReference type="PROSITE" id="PS50005">
    <property type="entry name" value="TPR"/>
    <property type="match status" value="1"/>
</dbReference>
<dbReference type="OrthoDB" id="2384430at2759"/>
<accession>A0A813VHS9</accession>
<evidence type="ECO:0000313" key="7">
    <source>
        <dbReference type="EMBL" id="CAF3590747.1"/>
    </source>
</evidence>
<dbReference type="EMBL" id="CAJOBA010001345">
    <property type="protein sequence ID" value="CAF3590747.1"/>
    <property type="molecule type" value="Genomic_DNA"/>
</dbReference>
<evidence type="ECO:0000313" key="8">
    <source>
        <dbReference type="EMBL" id="CAF3627786.1"/>
    </source>
</evidence>
<dbReference type="EMBL" id="CAJNOK010001345">
    <property type="protein sequence ID" value="CAF0807054.1"/>
    <property type="molecule type" value="Genomic_DNA"/>
</dbReference>
<evidence type="ECO:0000256" key="1">
    <source>
        <dbReference type="ARBA" id="ARBA00022737"/>
    </source>
</evidence>
<reference evidence="6" key="1">
    <citation type="submission" date="2021-02" db="EMBL/GenBank/DDBJ databases">
        <authorList>
            <person name="Nowell W R."/>
        </authorList>
    </citation>
    <scope>NUCLEOTIDE SEQUENCE</scope>
</reference>
<dbReference type="InterPro" id="IPR050767">
    <property type="entry name" value="Sel1_AlgK"/>
</dbReference>
<keyword evidence="1" id="KW-0677">Repeat</keyword>
<dbReference type="InterPro" id="IPR006597">
    <property type="entry name" value="Sel1-like"/>
</dbReference>
<dbReference type="Gene3D" id="1.25.40.10">
    <property type="entry name" value="Tetratricopeptide repeat domain"/>
    <property type="match status" value="2"/>
</dbReference>
<dbReference type="Proteomes" id="UP000681722">
    <property type="component" value="Unassembled WGS sequence"/>
</dbReference>
<evidence type="ECO:0000256" key="4">
    <source>
        <dbReference type="PROSITE-ProRule" id="PRU00339"/>
    </source>
</evidence>
<dbReference type="SMART" id="SM00028">
    <property type="entry name" value="TPR"/>
    <property type="match status" value="3"/>
</dbReference>